<sequence>MRETYSFSEVKNNVLSGLLIALALVPEAIAFSLVAHVPLISGLYGAFFMVLITSVLGGRPGMVSAFSGATAVVMTALMLKYGIDYVFAAVVLMGIIQIIFSLAKLSKYVRIIPRQVNLGFINGLAVVIFLAQLDHFKVPVPSGGEQWMHGSQLYIMLGLVALTMAVIYLLPLLTKAIPATLSGAVVTTLAVIFFHIPTTTVGDIAHLAGNLPTFHIPDVPFSWHTLYIVAPYSFILAANALVETLLTLNLIDEMTDSRGQPNKESMAQGLGNLVSGFFGATGGCALLGESIINVTNNALKRLSGITTAIALMAIILFASHWIEQVPIAALVGIMFVVVEKTFEWSSLRFFGKLPAADVAIGILVAAITIFVNITLAVLTGVILSALLFAWEHAKHMSIKTRDDEQGRRIYEVDGTLFFASAHQFSELFNPKEDPENVIIDFKNARIIDHSAIQAIDSLAERYKRRGKMVQLRHLCKDCMDLLTNAKDLCIFDIDDPRYHVADDKIS</sequence>
<dbReference type="Gene3D" id="3.30.750.24">
    <property type="entry name" value="STAS domain"/>
    <property type="match status" value="1"/>
</dbReference>
<dbReference type="Pfam" id="PF00916">
    <property type="entry name" value="Sulfate_transp"/>
    <property type="match status" value="1"/>
</dbReference>
<evidence type="ECO:0000256" key="5">
    <source>
        <dbReference type="SAM" id="Phobius"/>
    </source>
</evidence>
<feature type="transmembrane region" description="Helical" evidence="5">
    <location>
        <begin position="298"/>
        <end position="318"/>
    </location>
</feature>
<dbReference type="InterPro" id="IPR036513">
    <property type="entry name" value="STAS_dom_sf"/>
</dbReference>
<gene>
    <name evidence="7" type="ORF">HFQ13_02525</name>
</gene>
<feature type="transmembrane region" description="Helical" evidence="5">
    <location>
        <begin position="153"/>
        <end position="170"/>
    </location>
</feature>
<dbReference type="SUPFAM" id="SSF52091">
    <property type="entry name" value="SpoIIaa-like"/>
    <property type="match status" value="1"/>
</dbReference>
<protein>
    <submittedName>
        <fullName evidence="7">SulP family inorganic anion transporter</fullName>
    </submittedName>
</protein>
<feature type="transmembrane region" description="Helical" evidence="5">
    <location>
        <begin position="85"/>
        <end position="103"/>
    </location>
</feature>
<keyword evidence="2 5" id="KW-0812">Transmembrane</keyword>
<evidence type="ECO:0000313" key="8">
    <source>
        <dbReference type="Proteomes" id="UP001197378"/>
    </source>
</evidence>
<dbReference type="Proteomes" id="UP001197378">
    <property type="component" value="Unassembled WGS sequence"/>
</dbReference>
<dbReference type="PANTHER" id="PTHR43310">
    <property type="entry name" value="SULFATE TRANSPORTER YBAR-RELATED"/>
    <property type="match status" value="1"/>
</dbReference>
<keyword evidence="4 5" id="KW-0472">Membrane</keyword>
<dbReference type="InterPro" id="IPR011547">
    <property type="entry name" value="SLC26A/SulP_dom"/>
</dbReference>
<evidence type="ECO:0000259" key="6">
    <source>
        <dbReference type="PROSITE" id="PS50801"/>
    </source>
</evidence>
<evidence type="ECO:0000256" key="4">
    <source>
        <dbReference type="ARBA" id="ARBA00023136"/>
    </source>
</evidence>
<keyword evidence="3 5" id="KW-1133">Transmembrane helix</keyword>
<feature type="domain" description="STAS" evidence="6">
    <location>
        <begin position="397"/>
        <end position="471"/>
    </location>
</feature>
<comment type="subcellular location">
    <subcellularLocation>
        <location evidence="1">Membrane</location>
        <topology evidence="1">Multi-pass membrane protein</topology>
    </subcellularLocation>
</comment>
<proteinExistence type="predicted"/>
<keyword evidence="8" id="KW-1185">Reference proteome</keyword>
<name>A0AAE2YNE8_9PROT</name>
<evidence type="ECO:0000256" key="1">
    <source>
        <dbReference type="ARBA" id="ARBA00004141"/>
    </source>
</evidence>
<dbReference type="EMBL" id="JAAXYO010000033">
    <property type="protein sequence ID" value="MBU2787095.1"/>
    <property type="molecule type" value="Genomic_DNA"/>
</dbReference>
<reference evidence="7" key="1">
    <citation type="journal article" date="2021" name="ISME J.">
        <title>Genomic evolution of the class Acidithiobacillia: deep-branching Proteobacteria living in extreme acidic conditions.</title>
        <authorList>
            <person name="Moya-Beltran A."/>
            <person name="Beard S."/>
            <person name="Rojas-Villalobos C."/>
            <person name="Issotta F."/>
            <person name="Gallardo Y."/>
            <person name="Ulloa R."/>
            <person name="Giaveno A."/>
            <person name="Degli Esposti M."/>
            <person name="Johnson D.B."/>
            <person name="Quatrini R."/>
        </authorList>
    </citation>
    <scope>NUCLEOTIDE SEQUENCE</scope>
    <source>
        <strain evidence="7">VAN18-1</strain>
    </source>
</reference>
<dbReference type="PANTHER" id="PTHR43310:SF1">
    <property type="entry name" value="SULFATE TRANSPORTER YBAR-RELATED"/>
    <property type="match status" value="1"/>
</dbReference>
<dbReference type="CDD" id="cd07042">
    <property type="entry name" value="STAS_SulP_like_sulfate_transporter"/>
    <property type="match status" value="1"/>
</dbReference>
<feature type="transmembrane region" description="Helical" evidence="5">
    <location>
        <begin position="325"/>
        <end position="342"/>
    </location>
</feature>
<dbReference type="InterPro" id="IPR002645">
    <property type="entry name" value="STAS_dom"/>
</dbReference>
<dbReference type="Pfam" id="PF01740">
    <property type="entry name" value="STAS"/>
    <property type="match status" value="1"/>
</dbReference>
<feature type="transmembrane region" description="Helical" evidence="5">
    <location>
        <begin position="115"/>
        <end position="133"/>
    </location>
</feature>
<dbReference type="GO" id="GO:0016020">
    <property type="term" value="C:membrane"/>
    <property type="evidence" value="ECO:0007669"/>
    <property type="project" value="UniProtKB-SubCell"/>
</dbReference>
<organism evidence="7 8">
    <name type="scientific">Igneacidithiobacillus copahuensis</name>
    <dbReference type="NCBI Taxonomy" id="2724909"/>
    <lineage>
        <taxon>Bacteria</taxon>
        <taxon>Pseudomonadati</taxon>
        <taxon>Pseudomonadota</taxon>
        <taxon>Acidithiobacillia</taxon>
        <taxon>Acidithiobacillales</taxon>
        <taxon>Acidithiobacillaceae</taxon>
        <taxon>Igneacidithiobacillus</taxon>
    </lineage>
</organism>
<evidence type="ECO:0000256" key="2">
    <source>
        <dbReference type="ARBA" id="ARBA00022692"/>
    </source>
</evidence>
<dbReference type="RefSeq" id="WP_215885365.1">
    <property type="nucleotide sequence ID" value="NZ_JAAXYO010000033.1"/>
</dbReference>
<dbReference type="PROSITE" id="PS50801">
    <property type="entry name" value="STAS"/>
    <property type="match status" value="1"/>
</dbReference>
<accession>A0AAE2YNE8</accession>
<dbReference type="InterPro" id="IPR052706">
    <property type="entry name" value="Membrane-Transporter-like"/>
</dbReference>
<feature type="transmembrane region" description="Helical" evidence="5">
    <location>
        <begin position="269"/>
        <end position="292"/>
    </location>
</feature>
<feature type="transmembrane region" description="Helical" evidence="5">
    <location>
        <begin position="40"/>
        <end position="56"/>
    </location>
</feature>
<comment type="caution">
    <text evidence="7">The sequence shown here is derived from an EMBL/GenBank/DDBJ whole genome shotgun (WGS) entry which is preliminary data.</text>
</comment>
<evidence type="ECO:0000313" key="7">
    <source>
        <dbReference type="EMBL" id="MBU2787095.1"/>
    </source>
</evidence>
<dbReference type="AlphaFoldDB" id="A0AAE2YNE8"/>
<feature type="transmembrane region" description="Helical" evidence="5">
    <location>
        <begin position="177"/>
        <end position="196"/>
    </location>
</feature>
<feature type="transmembrane region" description="Helical" evidence="5">
    <location>
        <begin position="362"/>
        <end position="390"/>
    </location>
</feature>
<evidence type="ECO:0000256" key="3">
    <source>
        <dbReference type="ARBA" id="ARBA00022989"/>
    </source>
</evidence>
<feature type="transmembrane region" description="Helical" evidence="5">
    <location>
        <begin position="226"/>
        <end position="248"/>
    </location>
</feature>